<evidence type="ECO:0000313" key="2">
    <source>
        <dbReference type="EMBL" id="AVB75977.1"/>
    </source>
</evidence>
<feature type="transmembrane region" description="Helical" evidence="1">
    <location>
        <begin position="33"/>
        <end position="52"/>
    </location>
</feature>
<evidence type="ECO:0000313" key="5">
    <source>
        <dbReference type="EMBL" id="MBB6401599.1"/>
    </source>
</evidence>
<keyword evidence="1" id="KW-0472">Membrane</keyword>
<evidence type="ECO:0000313" key="3">
    <source>
        <dbReference type="EMBL" id="MBA2840879.1"/>
    </source>
</evidence>
<evidence type="ECO:0000313" key="6">
    <source>
        <dbReference type="Proteomes" id="UP000239462"/>
    </source>
</evidence>
<dbReference type="Proteomes" id="UP000571751">
    <property type="component" value="Unassembled WGS sequence"/>
</dbReference>
<dbReference type="Proteomes" id="UP000536195">
    <property type="component" value="Unassembled WGS sequence"/>
</dbReference>
<dbReference type="EMBL" id="JACHEC010000002">
    <property type="protein sequence ID" value="MBB6401599.1"/>
    <property type="molecule type" value="Genomic_DNA"/>
</dbReference>
<dbReference type="RefSeq" id="WP_104837590.1">
    <property type="nucleotide sequence ID" value="NZ_JACDUI010000002.1"/>
</dbReference>
<dbReference type="AlphaFoldDB" id="A0A2L1C9F7"/>
<evidence type="ECO:0000313" key="7">
    <source>
        <dbReference type="Proteomes" id="UP000536195"/>
    </source>
</evidence>
<evidence type="ECO:0000313" key="4">
    <source>
        <dbReference type="EMBL" id="MBA2868947.1"/>
    </source>
</evidence>
<feature type="transmembrane region" description="Helical" evidence="1">
    <location>
        <begin position="7"/>
        <end position="27"/>
    </location>
</feature>
<evidence type="ECO:0000256" key="1">
    <source>
        <dbReference type="SAM" id="Phobius"/>
    </source>
</evidence>
<organism evidence="2 6">
    <name type="scientific">Methanococcus maripaludis</name>
    <name type="common">Methanococcus deltae</name>
    <dbReference type="NCBI Taxonomy" id="39152"/>
    <lineage>
        <taxon>Archaea</taxon>
        <taxon>Methanobacteriati</taxon>
        <taxon>Methanobacteriota</taxon>
        <taxon>Methanomada group</taxon>
        <taxon>Methanococci</taxon>
        <taxon>Methanococcales</taxon>
        <taxon>Methanococcaceae</taxon>
        <taxon>Methanococcus</taxon>
    </lineage>
</organism>
<keyword evidence="1" id="KW-0812">Transmembrane</keyword>
<dbReference type="EMBL" id="CP026606">
    <property type="protein sequence ID" value="AVB75977.1"/>
    <property type="molecule type" value="Genomic_DNA"/>
</dbReference>
<dbReference type="Proteomes" id="UP000563838">
    <property type="component" value="Unassembled WGS sequence"/>
</dbReference>
<protein>
    <submittedName>
        <fullName evidence="2">Uncharacterized protein</fullName>
    </submittedName>
</protein>
<dbReference type="Proteomes" id="UP000239462">
    <property type="component" value="Chromosome"/>
</dbReference>
<keyword evidence="1" id="KW-1133">Transmembrane helix</keyword>
<proteinExistence type="predicted"/>
<dbReference type="KEGG" id="mmad:MMJJ_05600"/>
<reference evidence="6" key="1">
    <citation type="journal article" date="2018" name="Genome Announc.">
        <title>Complete Genome Sequence of the Methanococcus maripaludis Type Strain JJ (DSM 2067), a Model for Selenoprotein Synthesis in Archaea.</title>
        <authorList>
            <person name="Poehlein A."/>
            <person name="Heym D."/>
            <person name="Quitzke V."/>
            <person name="Fersch J."/>
            <person name="Daniel R."/>
            <person name="Rother M."/>
        </authorList>
    </citation>
    <scope>NUCLEOTIDE SEQUENCE [LARGE SCALE GENOMIC DNA]</scope>
    <source>
        <strain evidence="6">DSM 2067</strain>
    </source>
</reference>
<dbReference type="EMBL" id="JACDUP010000002">
    <property type="protein sequence ID" value="MBA2868947.1"/>
    <property type="molecule type" value="Genomic_DNA"/>
</dbReference>
<evidence type="ECO:0000313" key="8">
    <source>
        <dbReference type="Proteomes" id="UP000563838"/>
    </source>
</evidence>
<reference evidence="5 7" key="3">
    <citation type="submission" date="2020-08" db="EMBL/GenBank/DDBJ databases">
        <title>Genomic Encyclopedia of Type Strains, Phase IV (KMG-V): Genome sequencing to study the core and pangenomes of soil and plant-associated prokaryotes.</title>
        <authorList>
            <person name="Whitman W."/>
        </authorList>
    </citation>
    <scope>NUCLEOTIDE SEQUENCE [LARGE SCALE GENOMIC DNA]</scope>
    <source>
        <strain evidence="3 8">A4</strain>
        <strain evidence="5 7">C11</strain>
        <strain evidence="4 9">C14</strain>
    </source>
</reference>
<dbReference type="EMBL" id="JACDUI010000002">
    <property type="protein sequence ID" value="MBA2840879.1"/>
    <property type="molecule type" value="Genomic_DNA"/>
</dbReference>
<accession>A0A2L1C9F7</accession>
<gene>
    <name evidence="3" type="ORF">HNP87_001411</name>
    <name evidence="5" type="ORF">HNP92_000904</name>
    <name evidence="4" type="ORF">HNP95_001126</name>
    <name evidence="2" type="ORF">MMJJ_05600</name>
</gene>
<evidence type="ECO:0000313" key="9">
    <source>
        <dbReference type="Proteomes" id="UP000571751"/>
    </source>
</evidence>
<feature type="transmembrane region" description="Helical" evidence="1">
    <location>
        <begin position="59"/>
        <end position="80"/>
    </location>
</feature>
<reference evidence="2" key="2">
    <citation type="submission" date="2018-02" db="EMBL/GenBank/DDBJ databases">
        <title>Complete genome sequence of the Methanococcus maripaludis type strain JJ (DSM 2067), a model for selenoprotein synthesis in Archaea.</title>
        <authorList>
            <person name="Poehlein A."/>
            <person name="Heym D."/>
            <person name="Quitzke V."/>
            <person name="Fersch J."/>
            <person name="Daniel R."/>
            <person name="Rother M."/>
        </authorList>
    </citation>
    <scope>NUCLEOTIDE SEQUENCE [LARGE SCALE GENOMIC DNA]</scope>
    <source>
        <strain evidence="2">DSM 2067</strain>
    </source>
</reference>
<sequence length="88" mass="9884">MTSFKEKILGAIAFSAFLAFLTAIMQFPGVPSGFWGVIINFLTGNYYFFNMFSASATSAVHIITLAFVLIDDLFLLYLGVEFLDVFRY</sequence>
<name>A0A2L1C9F7_METMI</name>